<dbReference type="Pfam" id="PF00144">
    <property type="entry name" value="Beta-lactamase"/>
    <property type="match status" value="1"/>
</dbReference>
<reference evidence="4 5" key="2">
    <citation type="journal article" date="2013" name="J. Biotechnol.">
        <title>Complete genome sequence of the kirromycin producer Streptomyces collinus Tu 365 consisting of a linear chromosome and two linear plasmids.</title>
        <authorList>
            <person name="Ruckert C."/>
            <person name="Szczepanowski R."/>
            <person name="Albersmeier A."/>
            <person name="Goesmann A."/>
            <person name="Iftime D."/>
            <person name="Musiol E.M."/>
            <person name="Blin K."/>
            <person name="Wohlleben W."/>
            <person name="Puhler A."/>
            <person name="Kalinowski J."/>
            <person name="Weber T."/>
        </authorList>
    </citation>
    <scope>NUCLEOTIDE SEQUENCE [LARGE SCALE GENOMIC DNA]</scope>
    <source>
        <strain evidence="5">DSM 40733 / Tue 365</strain>
    </source>
</reference>
<proteinExistence type="predicted"/>
<evidence type="ECO:0000313" key="4">
    <source>
        <dbReference type="EMBL" id="AGS69568.1"/>
    </source>
</evidence>
<evidence type="ECO:0000259" key="2">
    <source>
        <dbReference type="Pfam" id="PF00144"/>
    </source>
</evidence>
<dbReference type="InterPro" id="IPR050491">
    <property type="entry name" value="AmpC-like"/>
</dbReference>
<dbReference type="InterPro" id="IPR021860">
    <property type="entry name" value="Peptidase_S12_Pab87-rel_C"/>
</dbReference>
<dbReference type="EMBL" id="CP006259">
    <property type="protein sequence ID" value="AGS69568.1"/>
    <property type="molecule type" value="Genomic_DNA"/>
</dbReference>
<feature type="compositionally biased region" description="Basic and acidic residues" evidence="1">
    <location>
        <begin position="269"/>
        <end position="280"/>
    </location>
</feature>
<sequence>MARRGRGRGNGVGRPVRVGAAGLCLAVLGVLLSGCSGTDAVADGPAASASLASTPPKQPPPQLTRAQVGSAVDRLDGLVREAMKRTGVPGVAVGVVHEGRVVYAKGFGVREVGRGARVGPGTVFQLASLSKPLASTVVAGAVGRRVVGWDDRIVTHEPDFALRTPYVSENVTVADLFAHRSGLPDHAGDLLQDLGYPRDYILRHLRLEPLTPFRASYAYTNYGLTAAGVAVADAAGTDWPRLASATLFGPLGMDHSSYRRADYDKAADKASPHVEADGRWKPSTTENADGQAPAGGASSSVDDLTKWMRLQLDDGTFGGRRLIDPAALDRTRVPHSVAMQPLAPAGEPGFYGLGWNVGYDQRGRLRLSHSGAFDLGAATAVTLLPGERLGIVVLTNGQPVGVPEAVSAAFFDIAQNGRQTVDWLPFYEKVVRAAAYTGASPTDYAKPPAGAAPAKADDVYTGTYANAYYGPLTVTRDSGGGLSMKLGPRGMTFPLTHYAGDTFSYRTRGENAVGLSGVTFHVHADRATSVTVEHLDANGLGTFGR</sequence>
<feature type="region of interest" description="Disordered" evidence="1">
    <location>
        <begin position="269"/>
        <end position="300"/>
    </location>
</feature>
<dbReference type="Gene3D" id="3.40.710.10">
    <property type="entry name" value="DD-peptidase/beta-lactamase superfamily"/>
    <property type="match status" value="1"/>
</dbReference>
<evidence type="ECO:0000259" key="3">
    <source>
        <dbReference type="Pfam" id="PF11954"/>
    </source>
</evidence>
<dbReference type="PANTHER" id="PTHR46825">
    <property type="entry name" value="D-ALANYL-D-ALANINE-CARBOXYPEPTIDASE/ENDOPEPTIDASE AMPH"/>
    <property type="match status" value="1"/>
</dbReference>
<gene>
    <name evidence="4" type="ORF">B446_13750</name>
</gene>
<dbReference type="PANTHER" id="PTHR46825:SF15">
    <property type="entry name" value="BETA-LACTAMASE-RELATED DOMAIN-CONTAINING PROTEIN"/>
    <property type="match status" value="1"/>
</dbReference>
<dbReference type="InterPro" id="IPR001466">
    <property type="entry name" value="Beta-lactam-related"/>
</dbReference>
<evidence type="ECO:0000256" key="1">
    <source>
        <dbReference type="SAM" id="MobiDB-lite"/>
    </source>
</evidence>
<evidence type="ECO:0000313" key="5">
    <source>
        <dbReference type="Proteomes" id="UP000015423"/>
    </source>
</evidence>
<dbReference type="InterPro" id="IPR012338">
    <property type="entry name" value="Beta-lactam/transpept-like"/>
</dbReference>
<dbReference type="AlphaFoldDB" id="S5UR65"/>
<name>S5UR65_STRC3</name>
<dbReference type="PATRIC" id="fig|1214242.5.peg.2816"/>
<feature type="domain" description="Peptidase S12 Pab87-related C-terminal" evidence="3">
    <location>
        <begin position="447"/>
        <end position="533"/>
    </location>
</feature>
<reference evidence="5" key="1">
    <citation type="submission" date="2012-10" db="EMBL/GenBank/DDBJ databases">
        <title>The complete genome sequence of Streptomyces collinus Tu 365.</title>
        <authorList>
            <person name="Ruckert C."/>
            <person name="Szczepanowski R."/>
            <person name="Goesmann A."/>
            <person name="Pross E.K."/>
            <person name="Musiol E.M."/>
            <person name="Blin K."/>
            <person name="Wohlleben W."/>
            <person name="Puhler A."/>
            <person name="Weber T."/>
            <person name="Kalinowski J."/>
        </authorList>
    </citation>
    <scope>NUCLEOTIDE SEQUENCE [LARGE SCALE GENOMIC DNA]</scope>
    <source>
        <strain evidence="5">DSM 40733 / Tue 365</strain>
    </source>
</reference>
<dbReference type="PROSITE" id="PS51257">
    <property type="entry name" value="PROKAR_LIPOPROTEIN"/>
    <property type="match status" value="1"/>
</dbReference>
<keyword evidence="5" id="KW-1185">Reference proteome</keyword>
<organism evidence="4 5">
    <name type="scientific">Streptomyces collinus (strain DSM 40733 / Tue 365)</name>
    <dbReference type="NCBI Taxonomy" id="1214242"/>
    <lineage>
        <taxon>Bacteria</taxon>
        <taxon>Bacillati</taxon>
        <taxon>Actinomycetota</taxon>
        <taxon>Actinomycetes</taxon>
        <taxon>Kitasatosporales</taxon>
        <taxon>Streptomycetaceae</taxon>
        <taxon>Streptomyces</taxon>
    </lineage>
</organism>
<dbReference type="Proteomes" id="UP000015423">
    <property type="component" value="Chromosome"/>
</dbReference>
<dbReference type="STRING" id="1214242.B446_13750"/>
<accession>S5UR65</accession>
<dbReference type="Pfam" id="PF11954">
    <property type="entry name" value="DUF3471"/>
    <property type="match status" value="1"/>
</dbReference>
<protein>
    <submittedName>
        <fullName evidence="4">Beta-lactamase</fullName>
    </submittedName>
</protein>
<dbReference type="Gene3D" id="2.40.128.600">
    <property type="match status" value="1"/>
</dbReference>
<dbReference type="RefSeq" id="WP_020940039.1">
    <property type="nucleotide sequence ID" value="NC_021985.1"/>
</dbReference>
<feature type="domain" description="Beta-lactamase-related" evidence="2">
    <location>
        <begin position="75"/>
        <end position="400"/>
    </location>
</feature>
<dbReference type="SUPFAM" id="SSF56601">
    <property type="entry name" value="beta-lactamase/transpeptidase-like"/>
    <property type="match status" value="1"/>
</dbReference>
<feature type="compositionally biased region" description="Low complexity" evidence="1">
    <location>
        <begin position="45"/>
        <end position="55"/>
    </location>
</feature>
<dbReference type="HOGENOM" id="CLU_020027_14_3_11"/>
<feature type="region of interest" description="Disordered" evidence="1">
    <location>
        <begin position="45"/>
        <end position="66"/>
    </location>
</feature>
<dbReference type="eggNOG" id="COG1680">
    <property type="taxonomic scope" value="Bacteria"/>
</dbReference>
<dbReference type="KEGG" id="sci:B446_13750"/>